<feature type="transmembrane region" description="Helical" evidence="1">
    <location>
        <begin position="341"/>
        <end position="362"/>
    </location>
</feature>
<dbReference type="GO" id="GO:0016020">
    <property type="term" value="C:membrane"/>
    <property type="evidence" value="ECO:0007669"/>
    <property type="project" value="InterPro"/>
</dbReference>
<dbReference type="GO" id="GO:0004888">
    <property type="term" value="F:transmembrane signaling receptor activity"/>
    <property type="evidence" value="ECO:0007669"/>
    <property type="project" value="InterPro"/>
</dbReference>
<dbReference type="SUPFAM" id="SSF63712">
    <property type="entry name" value="Nicotinic receptor ligand binding domain-like"/>
    <property type="match status" value="1"/>
</dbReference>
<keyword evidence="1" id="KW-0472">Membrane</keyword>
<evidence type="ECO:0000256" key="1">
    <source>
        <dbReference type="SAM" id="Phobius"/>
    </source>
</evidence>
<feature type="domain" description="Neurotransmitter-gated ion-channel ligand-binding" evidence="3">
    <location>
        <begin position="50"/>
        <end position="215"/>
    </location>
</feature>
<protein>
    <submittedName>
        <fullName evidence="5">Neur_chan_LBD domain-containing protein</fullName>
    </submittedName>
</protein>
<feature type="chain" id="PRO_5009313477" evidence="2">
    <location>
        <begin position="22"/>
        <end position="427"/>
    </location>
</feature>
<dbReference type="CDD" id="cd18989">
    <property type="entry name" value="LGIC_ECD_cation"/>
    <property type="match status" value="1"/>
</dbReference>
<dbReference type="InterPro" id="IPR006202">
    <property type="entry name" value="Neur_chan_lig-bd"/>
</dbReference>
<dbReference type="Gene3D" id="2.70.170.10">
    <property type="entry name" value="Neurotransmitter-gated ion-channel ligand-binding domain"/>
    <property type="match status" value="1"/>
</dbReference>
<proteinExistence type="predicted"/>
<dbReference type="AlphaFoldDB" id="A0A1I7ZHW3"/>
<dbReference type="Proteomes" id="UP000095287">
    <property type="component" value="Unplaced"/>
</dbReference>
<dbReference type="PANTHER" id="PTHR18945">
    <property type="entry name" value="NEUROTRANSMITTER GATED ION CHANNEL"/>
    <property type="match status" value="1"/>
</dbReference>
<evidence type="ECO:0000256" key="2">
    <source>
        <dbReference type="SAM" id="SignalP"/>
    </source>
</evidence>
<dbReference type="Pfam" id="PF02931">
    <property type="entry name" value="Neur_chan_LBD"/>
    <property type="match status" value="1"/>
</dbReference>
<dbReference type="InterPro" id="IPR036734">
    <property type="entry name" value="Neur_chan_lig-bd_sf"/>
</dbReference>
<dbReference type="WBParaSite" id="L893_g26542.t1">
    <property type="protein sequence ID" value="L893_g26542.t1"/>
    <property type="gene ID" value="L893_g26542"/>
</dbReference>
<keyword evidence="1" id="KW-0812">Transmembrane</keyword>
<dbReference type="PRINTS" id="PR00252">
    <property type="entry name" value="NRIONCHANNEL"/>
</dbReference>
<dbReference type="GO" id="GO:0005230">
    <property type="term" value="F:extracellular ligand-gated monoatomic ion channel activity"/>
    <property type="evidence" value="ECO:0007669"/>
    <property type="project" value="InterPro"/>
</dbReference>
<keyword evidence="4" id="KW-1185">Reference proteome</keyword>
<sequence>MFTTRTICATLALFASFCAFADVEVSLSDIEGTSEDAEGIANRTYSEEQTELQRRIFRNYNRRLRPVKNQSLPINVQLHIYLMHLSVDQLQQTMTVHGHIYMTWRDEIAVWDKADYNGVFQTMAKQWDIWTPDLRIANRVSGAGQYFEISKRSHATLVSNGPESTRVEIYPTFSIKMACKFDYSDYPYDEQSCALRLYTAQPMSEVQLTVYYNINPSVLLGWGSQSAKRHISDWELVEVTNNISYYADRSYSYKVPMTGAQISKTWSIHLTWVKVRRIALYYGIALVLPGLVSMVFNTLSFLSPNTDQSFYILVANFFLQAVFLQDFIYELPPAVGGKPRIVRFGEWILIETTVAVILNVWIRRLEAQNKRSTGKVAQFALRFVPGQSDIEPTDIDSNAPFLATIVKTSCAVFFFLFSVLMTAVCLL</sequence>
<keyword evidence="2" id="KW-0732">Signal</keyword>
<feature type="transmembrane region" description="Helical" evidence="1">
    <location>
        <begin position="401"/>
        <end position="424"/>
    </location>
</feature>
<feature type="transmembrane region" description="Helical" evidence="1">
    <location>
        <begin position="279"/>
        <end position="302"/>
    </location>
</feature>
<name>A0A1I7ZHW3_9BILA</name>
<accession>A0A1I7ZHW3</accession>
<dbReference type="InterPro" id="IPR038050">
    <property type="entry name" value="Neuro_actylchol_rec"/>
</dbReference>
<evidence type="ECO:0000259" key="3">
    <source>
        <dbReference type="Pfam" id="PF02931"/>
    </source>
</evidence>
<reference evidence="5" key="1">
    <citation type="submission" date="2016-11" db="UniProtKB">
        <authorList>
            <consortium name="WormBaseParasite"/>
        </authorList>
    </citation>
    <scope>IDENTIFICATION</scope>
</reference>
<keyword evidence="1" id="KW-1133">Transmembrane helix</keyword>
<feature type="signal peptide" evidence="2">
    <location>
        <begin position="1"/>
        <end position="21"/>
    </location>
</feature>
<feature type="transmembrane region" description="Helical" evidence="1">
    <location>
        <begin position="309"/>
        <end position="329"/>
    </location>
</feature>
<evidence type="ECO:0000313" key="4">
    <source>
        <dbReference type="Proteomes" id="UP000095287"/>
    </source>
</evidence>
<dbReference type="Gene3D" id="1.20.58.390">
    <property type="entry name" value="Neurotransmitter-gated ion-channel transmembrane domain"/>
    <property type="match status" value="1"/>
</dbReference>
<dbReference type="InterPro" id="IPR006201">
    <property type="entry name" value="Neur_channel"/>
</dbReference>
<evidence type="ECO:0000313" key="5">
    <source>
        <dbReference type="WBParaSite" id="L893_g26542.t1"/>
    </source>
</evidence>
<organism evidence="4 5">
    <name type="scientific">Steinernema glaseri</name>
    <dbReference type="NCBI Taxonomy" id="37863"/>
    <lineage>
        <taxon>Eukaryota</taxon>
        <taxon>Metazoa</taxon>
        <taxon>Ecdysozoa</taxon>
        <taxon>Nematoda</taxon>
        <taxon>Chromadorea</taxon>
        <taxon>Rhabditida</taxon>
        <taxon>Tylenchina</taxon>
        <taxon>Panagrolaimomorpha</taxon>
        <taxon>Strongyloidoidea</taxon>
        <taxon>Steinernematidae</taxon>
        <taxon>Steinernema</taxon>
    </lineage>
</organism>